<accession>A0AAV9DAA8</accession>
<dbReference type="EMBL" id="JAUJYO010000014">
    <property type="protein sequence ID" value="KAK1297826.1"/>
    <property type="molecule type" value="Genomic_DNA"/>
</dbReference>
<evidence type="ECO:0000313" key="1">
    <source>
        <dbReference type="EMBL" id="KAK1297826.1"/>
    </source>
</evidence>
<organism evidence="1 2">
    <name type="scientific">Acorus calamus</name>
    <name type="common">Sweet flag</name>
    <dbReference type="NCBI Taxonomy" id="4465"/>
    <lineage>
        <taxon>Eukaryota</taxon>
        <taxon>Viridiplantae</taxon>
        <taxon>Streptophyta</taxon>
        <taxon>Embryophyta</taxon>
        <taxon>Tracheophyta</taxon>
        <taxon>Spermatophyta</taxon>
        <taxon>Magnoliopsida</taxon>
        <taxon>Liliopsida</taxon>
        <taxon>Acoraceae</taxon>
        <taxon>Acorus</taxon>
    </lineage>
</organism>
<comment type="caution">
    <text evidence="1">The sequence shown here is derived from an EMBL/GenBank/DDBJ whole genome shotgun (WGS) entry which is preliminary data.</text>
</comment>
<protein>
    <submittedName>
        <fullName evidence="1">Uncharacterized protein</fullName>
    </submittedName>
</protein>
<reference evidence="1" key="2">
    <citation type="submission" date="2023-06" db="EMBL/GenBank/DDBJ databases">
        <authorList>
            <person name="Ma L."/>
            <person name="Liu K.-W."/>
            <person name="Li Z."/>
            <person name="Hsiao Y.-Y."/>
            <person name="Qi Y."/>
            <person name="Fu T."/>
            <person name="Tang G."/>
            <person name="Zhang D."/>
            <person name="Sun W.-H."/>
            <person name="Liu D.-K."/>
            <person name="Li Y."/>
            <person name="Chen G.-Z."/>
            <person name="Liu X.-D."/>
            <person name="Liao X.-Y."/>
            <person name="Jiang Y.-T."/>
            <person name="Yu X."/>
            <person name="Hao Y."/>
            <person name="Huang J."/>
            <person name="Zhao X.-W."/>
            <person name="Ke S."/>
            <person name="Chen Y.-Y."/>
            <person name="Wu W.-L."/>
            <person name="Hsu J.-L."/>
            <person name="Lin Y.-F."/>
            <person name="Huang M.-D."/>
            <person name="Li C.-Y."/>
            <person name="Huang L."/>
            <person name="Wang Z.-W."/>
            <person name="Zhao X."/>
            <person name="Zhong W.-Y."/>
            <person name="Peng D.-H."/>
            <person name="Ahmad S."/>
            <person name="Lan S."/>
            <person name="Zhang J.-S."/>
            <person name="Tsai W.-C."/>
            <person name="Van De Peer Y."/>
            <person name="Liu Z.-J."/>
        </authorList>
    </citation>
    <scope>NUCLEOTIDE SEQUENCE</scope>
    <source>
        <strain evidence="1">CP</strain>
        <tissue evidence="1">Leaves</tissue>
    </source>
</reference>
<sequence>MESFDNGASGPKQPKPLLATIGRVDLMSSVNGCGSGIPLMNRWMRAPYLERELARAGGMRRWLELQGWVSLSEYSRRRTSVNISY</sequence>
<dbReference type="AlphaFoldDB" id="A0AAV9DAA8"/>
<evidence type="ECO:0000313" key="2">
    <source>
        <dbReference type="Proteomes" id="UP001180020"/>
    </source>
</evidence>
<reference evidence="1" key="1">
    <citation type="journal article" date="2023" name="Nat. Commun.">
        <title>Diploid and tetraploid genomes of Acorus and the evolution of monocots.</title>
        <authorList>
            <person name="Ma L."/>
            <person name="Liu K.W."/>
            <person name="Li Z."/>
            <person name="Hsiao Y.Y."/>
            <person name="Qi Y."/>
            <person name="Fu T."/>
            <person name="Tang G.D."/>
            <person name="Zhang D."/>
            <person name="Sun W.H."/>
            <person name="Liu D.K."/>
            <person name="Li Y."/>
            <person name="Chen G.Z."/>
            <person name="Liu X.D."/>
            <person name="Liao X.Y."/>
            <person name="Jiang Y.T."/>
            <person name="Yu X."/>
            <person name="Hao Y."/>
            <person name="Huang J."/>
            <person name="Zhao X.W."/>
            <person name="Ke S."/>
            <person name="Chen Y.Y."/>
            <person name="Wu W.L."/>
            <person name="Hsu J.L."/>
            <person name="Lin Y.F."/>
            <person name="Huang M.D."/>
            <person name="Li C.Y."/>
            <person name="Huang L."/>
            <person name="Wang Z.W."/>
            <person name="Zhao X."/>
            <person name="Zhong W.Y."/>
            <person name="Peng D.H."/>
            <person name="Ahmad S."/>
            <person name="Lan S."/>
            <person name="Zhang J.S."/>
            <person name="Tsai W.C."/>
            <person name="Van de Peer Y."/>
            <person name="Liu Z.J."/>
        </authorList>
    </citation>
    <scope>NUCLEOTIDE SEQUENCE</scope>
    <source>
        <strain evidence="1">CP</strain>
    </source>
</reference>
<proteinExistence type="predicted"/>
<name>A0AAV9DAA8_ACOCL</name>
<gene>
    <name evidence="1" type="ORF">QJS10_CPB14g00487</name>
</gene>
<keyword evidence="2" id="KW-1185">Reference proteome</keyword>
<dbReference type="Proteomes" id="UP001180020">
    <property type="component" value="Unassembled WGS sequence"/>
</dbReference>